<organism evidence="1 2">
    <name type="scientific">Funneliformis mosseae</name>
    <name type="common">Endomycorrhizal fungus</name>
    <name type="synonym">Glomus mosseae</name>
    <dbReference type="NCBI Taxonomy" id="27381"/>
    <lineage>
        <taxon>Eukaryota</taxon>
        <taxon>Fungi</taxon>
        <taxon>Fungi incertae sedis</taxon>
        <taxon>Mucoromycota</taxon>
        <taxon>Glomeromycotina</taxon>
        <taxon>Glomeromycetes</taxon>
        <taxon>Glomerales</taxon>
        <taxon>Glomeraceae</taxon>
        <taxon>Funneliformis</taxon>
    </lineage>
</organism>
<comment type="caution">
    <text evidence="1">The sequence shown here is derived from an EMBL/GenBank/DDBJ whole genome shotgun (WGS) entry which is preliminary data.</text>
</comment>
<evidence type="ECO:0000313" key="1">
    <source>
        <dbReference type="EMBL" id="CAG8646000.1"/>
    </source>
</evidence>
<dbReference type="EMBL" id="CAJVPP010004225">
    <property type="protein sequence ID" value="CAG8646000.1"/>
    <property type="molecule type" value="Genomic_DNA"/>
</dbReference>
<dbReference type="AlphaFoldDB" id="A0A9N9DRY8"/>
<reference evidence="1" key="1">
    <citation type="submission" date="2021-06" db="EMBL/GenBank/DDBJ databases">
        <authorList>
            <person name="Kallberg Y."/>
            <person name="Tangrot J."/>
            <person name="Rosling A."/>
        </authorList>
    </citation>
    <scope>NUCLEOTIDE SEQUENCE</scope>
    <source>
        <strain evidence="1">87-6 pot B 2015</strain>
    </source>
</reference>
<gene>
    <name evidence="1" type="ORF">FMOSSE_LOCUS11234</name>
</gene>
<evidence type="ECO:0000313" key="2">
    <source>
        <dbReference type="Proteomes" id="UP000789375"/>
    </source>
</evidence>
<sequence length="175" mass="20728">MRPKLSREHDQIIRDFMYKNKSVKYPLATLSKSIPFTSKQIANLWWNKLDPNLCHEPFSLEEKEFIYRWVPKHTQPRQKIQWKALQSEMQAKFGKFRSRNDLKNIRNSKQRQIKRAKVEVNSILPDDEHEFDGENVDELYRDYKIDIEAGDNIAVIEAEAGASNKASIDYMLNKN</sequence>
<name>A0A9N9DRY8_FUNMO</name>
<protein>
    <submittedName>
        <fullName evidence="1">15058_t:CDS:1</fullName>
    </submittedName>
</protein>
<dbReference type="Proteomes" id="UP000789375">
    <property type="component" value="Unassembled WGS sequence"/>
</dbReference>
<accession>A0A9N9DRY8</accession>
<proteinExistence type="predicted"/>
<keyword evidence="2" id="KW-1185">Reference proteome</keyword>